<dbReference type="Proteomes" id="UP001596996">
    <property type="component" value="Unassembled WGS sequence"/>
</dbReference>
<evidence type="ECO:0000256" key="2">
    <source>
        <dbReference type="ARBA" id="ARBA00022475"/>
    </source>
</evidence>
<comment type="caution">
    <text evidence="8">The sequence shown here is derived from an EMBL/GenBank/DDBJ whole genome shotgun (WGS) entry which is preliminary data.</text>
</comment>
<evidence type="ECO:0000313" key="8">
    <source>
        <dbReference type="EMBL" id="MFD0965478.1"/>
    </source>
</evidence>
<feature type="transmembrane region" description="Helical" evidence="6">
    <location>
        <begin position="45"/>
        <end position="63"/>
    </location>
</feature>
<evidence type="ECO:0000313" key="9">
    <source>
        <dbReference type="Proteomes" id="UP001596996"/>
    </source>
</evidence>
<dbReference type="InterPro" id="IPR035681">
    <property type="entry name" value="ComA-like_MBL"/>
</dbReference>
<keyword evidence="2" id="KW-1003">Cell membrane</keyword>
<feature type="transmembrane region" description="Helical" evidence="6">
    <location>
        <begin position="334"/>
        <end position="367"/>
    </location>
</feature>
<organism evidence="8 9">
    <name type="scientific">Seminibacterium arietis</name>
    <dbReference type="NCBI Taxonomy" id="1173502"/>
    <lineage>
        <taxon>Bacteria</taxon>
        <taxon>Pseudomonadati</taxon>
        <taxon>Pseudomonadota</taxon>
        <taxon>Gammaproteobacteria</taxon>
        <taxon>Pasteurellales</taxon>
        <taxon>Pasteurellaceae</taxon>
        <taxon>Seminibacterium</taxon>
    </lineage>
</organism>
<proteinExistence type="predicted"/>
<comment type="subcellular location">
    <subcellularLocation>
        <location evidence="1">Cell membrane</location>
        <topology evidence="1">Multi-pass membrane protein</topology>
    </subcellularLocation>
</comment>
<evidence type="ECO:0000256" key="3">
    <source>
        <dbReference type="ARBA" id="ARBA00022692"/>
    </source>
</evidence>
<evidence type="ECO:0000256" key="1">
    <source>
        <dbReference type="ARBA" id="ARBA00004651"/>
    </source>
</evidence>
<dbReference type="Pfam" id="PF00753">
    <property type="entry name" value="Lactamase_B"/>
    <property type="match status" value="1"/>
</dbReference>
<feature type="transmembrane region" description="Helical" evidence="6">
    <location>
        <begin position="425"/>
        <end position="444"/>
    </location>
</feature>
<feature type="transmembrane region" description="Helical" evidence="6">
    <location>
        <begin position="279"/>
        <end position="298"/>
    </location>
</feature>
<dbReference type="Gene3D" id="3.60.15.10">
    <property type="entry name" value="Ribonuclease Z/Hydroxyacylglutathione hydrolase-like"/>
    <property type="match status" value="1"/>
</dbReference>
<keyword evidence="4 6" id="KW-1133">Transmembrane helix</keyword>
<feature type="transmembrane region" description="Helical" evidence="6">
    <location>
        <begin position="246"/>
        <end position="267"/>
    </location>
</feature>
<dbReference type="InterPro" id="IPR052159">
    <property type="entry name" value="Competence_DNA_uptake"/>
</dbReference>
<feature type="transmembrane region" description="Helical" evidence="6">
    <location>
        <begin position="69"/>
        <end position="88"/>
    </location>
</feature>
<keyword evidence="3 6" id="KW-0812">Transmembrane</keyword>
<evidence type="ECO:0000256" key="5">
    <source>
        <dbReference type="ARBA" id="ARBA00023136"/>
    </source>
</evidence>
<sequence length="811" mass="93027">MKKLILNFQRISFIDPDFFALIIFISALSLLYFPVFLLLPLEITFILSTLLFLLWLIFTYFQFHLLKKIIGSLLLIIICMGYFHHQALDLYRLSSEIKLLPKKVNVEFQIIDILHQGNYQTAIIKTVLPNEKEYRRIYINWQQKERLNLGEVWRGELRLRAVSSRLNFGGFDRQKWLLAKGISAYANVKSAVKITQNLDWRQKRLQQALIQTKPLSAQGLLIALGFGERAWLKSDTWLVYQQTNTAHLIAISGLHISLAMLIVFWLARLFQFSLPTKWITPNFPLVIGALVAWIYAALAGFSIPTFRAIIALLVLIIFRLCRAYCTPWRALIRVIALLVIFDPFMLLSVSFWLSVGAVSCLILWYQLVPLRLIQWQGKSLEQSPLKYLRYILGLFHLQLGLFLLFTPLQLYFFHGFSITGLTANLISVPFFSLILIPLILFAVFTNGSFSSWYWANQLAEWITQSISWQSGNWVDISTKNSVIITALLALLYLMYLYWLYLQHQIKSKKSSLLLRKPSGLNFNREVLPSLLIIRNSMKASWILIIGCVIFYCDSLFSQPKWKLETLDVGQGLATLIVKNNRAILYDTGAAWRNGSMAELEIIPYLQRQGIQLDWLILSHDDNDHSGGAKAILKAYPNVNLMMPSWQNYGKTDRMFCQKGSQLKWQGLTFSVLSPPRPVQRANNPDSCILLVNDGINRVLLTGDADVGTENQILAELDQIDVLQVGHHGSKTSTSERFVNKIKPKIALISSGRWNAWGFPHHLVTERLTKVESDIYNTALLGQISLHFDNNIIKIYTARDDFSPWYQGIIGL</sequence>
<feature type="transmembrane region" description="Helical" evidence="6">
    <location>
        <begin position="482"/>
        <end position="501"/>
    </location>
</feature>
<keyword evidence="5 6" id="KW-0472">Membrane</keyword>
<dbReference type="InterPro" id="IPR004797">
    <property type="entry name" value="Competence_ComEC/Rec2"/>
</dbReference>
<dbReference type="SUPFAM" id="SSF56281">
    <property type="entry name" value="Metallo-hydrolase/oxidoreductase"/>
    <property type="match status" value="1"/>
</dbReference>
<dbReference type="RefSeq" id="WP_380818260.1">
    <property type="nucleotide sequence ID" value="NZ_JBHTJN010000004.1"/>
</dbReference>
<protein>
    <submittedName>
        <fullName evidence="8">DNA internalization-related competence protein ComEC/Rec2</fullName>
    </submittedName>
</protein>
<reference evidence="9" key="1">
    <citation type="journal article" date="2019" name="Int. J. Syst. Evol. Microbiol.">
        <title>The Global Catalogue of Microorganisms (GCM) 10K type strain sequencing project: providing services to taxonomists for standard genome sequencing and annotation.</title>
        <authorList>
            <consortium name="The Broad Institute Genomics Platform"/>
            <consortium name="The Broad Institute Genome Sequencing Center for Infectious Disease"/>
            <person name="Wu L."/>
            <person name="Ma J."/>
        </authorList>
    </citation>
    <scope>NUCLEOTIDE SEQUENCE [LARGE SCALE GENOMIC DNA]</scope>
    <source>
        <strain evidence="9">CCUG 61707</strain>
    </source>
</reference>
<dbReference type="NCBIfam" id="TIGR00360">
    <property type="entry name" value="ComEC_N-term"/>
    <property type="match status" value="1"/>
</dbReference>
<feature type="transmembrane region" description="Helical" evidence="6">
    <location>
        <begin position="18"/>
        <end position="38"/>
    </location>
</feature>
<dbReference type="CDD" id="cd07731">
    <property type="entry name" value="ComA-like_MBL-fold"/>
    <property type="match status" value="1"/>
</dbReference>
<dbReference type="PANTHER" id="PTHR30619">
    <property type="entry name" value="DNA INTERNALIZATION/COMPETENCE PROTEIN COMEC/REC2"/>
    <property type="match status" value="1"/>
</dbReference>
<evidence type="ECO:0000256" key="6">
    <source>
        <dbReference type="SAM" id="Phobius"/>
    </source>
</evidence>
<evidence type="ECO:0000256" key="4">
    <source>
        <dbReference type="ARBA" id="ARBA00022989"/>
    </source>
</evidence>
<dbReference type="InterPro" id="IPR025405">
    <property type="entry name" value="DUF4131"/>
</dbReference>
<feature type="transmembrane region" description="Helical" evidence="6">
    <location>
        <begin position="387"/>
        <end position="413"/>
    </location>
</feature>
<dbReference type="Pfam" id="PF03772">
    <property type="entry name" value="Competence"/>
    <property type="match status" value="1"/>
</dbReference>
<dbReference type="SMART" id="SM00849">
    <property type="entry name" value="Lactamase_B"/>
    <property type="match status" value="1"/>
</dbReference>
<dbReference type="InterPro" id="IPR004477">
    <property type="entry name" value="ComEC_N"/>
</dbReference>
<dbReference type="Pfam" id="PF13567">
    <property type="entry name" value="DUF4131"/>
    <property type="match status" value="1"/>
</dbReference>
<accession>A0ABW3I6Z9</accession>
<gene>
    <name evidence="8" type="ORF">ACFQ02_01175</name>
</gene>
<dbReference type="EMBL" id="JBHTJN010000004">
    <property type="protein sequence ID" value="MFD0965478.1"/>
    <property type="molecule type" value="Genomic_DNA"/>
</dbReference>
<name>A0ABW3I6Z9_9PAST</name>
<feature type="domain" description="Metallo-beta-lactamase" evidence="7">
    <location>
        <begin position="570"/>
        <end position="752"/>
    </location>
</feature>
<dbReference type="PANTHER" id="PTHR30619:SF1">
    <property type="entry name" value="RECOMBINATION PROTEIN 2"/>
    <property type="match status" value="1"/>
</dbReference>
<keyword evidence="9" id="KW-1185">Reference proteome</keyword>
<feature type="transmembrane region" description="Helical" evidence="6">
    <location>
        <begin position="539"/>
        <end position="556"/>
    </location>
</feature>
<dbReference type="InterPro" id="IPR001279">
    <property type="entry name" value="Metallo-B-lactamas"/>
</dbReference>
<dbReference type="NCBIfam" id="TIGR00361">
    <property type="entry name" value="ComEC_Rec2"/>
    <property type="match status" value="1"/>
</dbReference>
<evidence type="ECO:0000259" key="7">
    <source>
        <dbReference type="SMART" id="SM00849"/>
    </source>
</evidence>
<dbReference type="InterPro" id="IPR036866">
    <property type="entry name" value="RibonucZ/Hydroxyglut_hydro"/>
</dbReference>